<dbReference type="GO" id="GO:0004693">
    <property type="term" value="F:cyclin-dependent protein serine/threonine kinase activity"/>
    <property type="evidence" value="ECO:0000318"/>
    <property type="project" value="GO_Central"/>
</dbReference>
<keyword evidence="10" id="KW-1185">Reference proteome</keyword>
<dbReference type="VEuPathDB" id="TrichDB:TVAGG3_0495260"/>
<dbReference type="InterPro" id="IPR011009">
    <property type="entry name" value="Kinase-like_dom_sf"/>
</dbReference>
<dbReference type="Gene3D" id="1.10.510.10">
    <property type="entry name" value="Transferase(Phosphotransferase) domain 1"/>
    <property type="match status" value="1"/>
</dbReference>
<dbReference type="PROSITE" id="PS50011">
    <property type="entry name" value="PROTEIN_KINASE_DOM"/>
    <property type="match status" value="1"/>
</dbReference>
<evidence type="ECO:0000256" key="3">
    <source>
        <dbReference type="ARBA" id="ARBA00022527"/>
    </source>
</evidence>
<proteinExistence type="inferred from homology"/>
<evidence type="ECO:0000256" key="7">
    <source>
        <dbReference type="ARBA" id="ARBA00022840"/>
    </source>
</evidence>
<evidence type="ECO:0000313" key="10">
    <source>
        <dbReference type="Proteomes" id="UP000001542"/>
    </source>
</evidence>
<keyword evidence="4" id="KW-0808">Transferase</keyword>
<dbReference type="GO" id="GO:0005524">
    <property type="term" value="F:ATP binding"/>
    <property type="evidence" value="ECO:0007669"/>
    <property type="project" value="UniProtKB-KW"/>
</dbReference>
<evidence type="ECO:0000256" key="1">
    <source>
        <dbReference type="ARBA" id="ARBA00006485"/>
    </source>
</evidence>
<dbReference type="VEuPathDB" id="TrichDB:TVAG_339870"/>
<dbReference type="GO" id="GO:0005737">
    <property type="term" value="C:cytoplasm"/>
    <property type="evidence" value="ECO:0000318"/>
    <property type="project" value="GO_Central"/>
</dbReference>
<dbReference type="InterPro" id="IPR050108">
    <property type="entry name" value="CDK"/>
</dbReference>
<dbReference type="PROSITE" id="PS00108">
    <property type="entry name" value="PROTEIN_KINASE_ST"/>
    <property type="match status" value="1"/>
</dbReference>
<dbReference type="GO" id="GO:0000082">
    <property type="term" value="P:G1/S transition of mitotic cell cycle"/>
    <property type="evidence" value="ECO:0000318"/>
    <property type="project" value="GO_Central"/>
</dbReference>
<dbReference type="RefSeq" id="XP_001330212.1">
    <property type="nucleotide sequence ID" value="XM_001330177.1"/>
</dbReference>
<dbReference type="KEGG" id="tva:4759185"/>
<dbReference type="OMA" id="TENCCPA"/>
<dbReference type="SMART" id="SM00220">
    <property type="entry name" value="S_TKc"/>
    <property type="match status" value="1"/>
</dbReference>
<dbReference type="OrthoDB" id="1732493at2759"/>
<dbReference type="InParanoid" id="A2F168"/>
<feature type="domain" description="Protein kinase" evidence="8">
    <location>
        <begin position="7"/>
        <end position="284"/>
    </location>
</feature>
<gene>
    <name evidence="9" type="ORF">TVAG_339870</name>
</gene>
<evidence type="ECO:0000259" key="8">
    <source>
        <dbReference type="PROSITE" id="PS50011"/>
    </source>
</evidence>
<dbReference type="SMR" id="A2F168"/>
<accession>A2F168</accession>
<keyword evidence="7" id="KW-0067">ATP-binding</keyword>
<dbReference type="GO" id="GO:0007165">
    <property type="term" value="P:signal transduction"/>
    <property type="evidence" value="ECO:0000318"/>
    <property type="project" value="GO_Central"/>
</dbReference>
<keyword evidence="5" id="KW-0547">Nucleotide-binding</keyword>
<evidence type="ECO:0000256" key="5">
    <source>
        <dbReference type="ARBA" id="ARBA00022741"/>
    </source>
</evidence>
<dbReference type="CDD" id="cd07829">
    <property type="entry name" value="STKc_CDK_like"/>
    <property type="match status" value="1"/>
</dbReference>
<name>A2F168_TRIV3</name>
<dbReference type="EMBL" id="DS113570">
    <property type="protein sequence ID" value="EAY01359.1"/>
    <property type="molecule type" value="Genomic_DNA"/>
</dbReference>
<dbReference type="GO" id="GO:0000307">
    <property type="term" value="C:cyclin-dependent protein kinase holoenzyme complex"/>
    <property type="evidence" value="ECO:0000318"/>
    <property type="project" value="GO_Central"/>
</dbReference>
<dbReference type="InterPro" id="IPR000719">
    <property type="entry name" value="Prot_kinase_dom"/>
</dbReference>
<dbReference type="STRING" id="5722.A2F168"/>
<organism evidence="9 10">
    <name type="scientific">Trichomonas vaginalis (strain ATCC PRA-98 / G3)</name>
    <dbReference type="NCBI Taxonomy" id="412133"/>
    <lineage>
        <taxon>Eukaryota</taxon>
        <taxon>Metamonada</taxon>
        <taxon>Parabasalia</taxon>
        <taxon>Trichomonadida</taxon>
        <taxon>Trichomonadidae</taxon>
        <taxon>Trichomonas</taxon>
    </lineage>
</organism>
<dbReference type="Pfam" id="PF00069">
    <property type="entry name" value="Pkinase"/>
    <property type="match status" value="1"/>
</dbReference>
<protein>
    <recommendedName>
        <fullName evidence="2">cyclin-dependent kinase</fullName>
        <ecNumber evidence="2">2.7.11.22</ecNumber>
    </recommendedName>
</protein>
<dbReference type="Gene3D" id="3.30.200.20">
    <property type="entry name" value="Phosphorylase Kinase, domain 1"/>
    <property type="match status" value="1"/>
</dbReference>
<dbReference type="FunFam" id="1.10.510.10:FF:000611">
    <property type="entry name" value="CMGC family protein kinase"/>
    <property type="match status" value="1"/>
</dbReference>
<dbReference type="GO" id="GO:0010389">
    <property type="term" value="P:regulation of G2/M transition of mitotic cell cycle"/>
    <property type="evidence" value="ECO:0000318"/>
    <property type="project" value="GO_Central"/>
</dbReference>
<evidence type="ECO:0000313" key="9">
    <source>
        <dbReference type="EMBL" id="EAY01359.1"/>
    </source>
</evidence>
<evidence type="ECO:0000256" key="2">
    <source>
        <dbReference type="ARBA" id="ARBA00012425"/>
    </source>
</evidence>
<dbReference type="eggNOG" id="KOG0594">
    <property type="taxonomic scope" value="Eukaryota"/>
</dbReference>
<evidence type="ECO:0000256" key="4">
    <source>
        <dbReference type="ARBA" id="ARBA00022679"/>
    </source>
</evidence>
<comment type="similarity">
    <text evidence="1">Belongs to the protein kinase superfamily. CMGC Ser/Thr protein kinase family. CDC2/CDKX subfamily.</text>
</comment>
<dbReference type="PANTHER" id="PTHR24056:SF254">
    <property type="entry name" value="CYCLIN-DEPENDENT KINASE 2"/>
    <property type="match status" value="1"/>
</dbReference>
<keyword evidence="6 9" id="KW-0418">Kinase</keyword>
<dbReference type="SUPFAM" id="SSF56112">
    <property type="entry name" value="Protein kinase-like (PK-like)"/>
    <property type="match status" value="1"/>
</dbReference>
<dbReference type="AlphaFoldDB" id="A2F168"/>
<dbReference type="InterPro" id="IPR008271">
    <property type="entry name" value="Ser/Thr_kinase_AS"/>
</dbReference>
<reference evidence="9" key="2">
    <citation type="journal article" date="2007" name="Science">
        <title>Draft genome sequence of the sexually transmitted pathogen Trichomonas vaginalis.</title>
        <authorList>
            <person name="Carlton J.M."/>
            <person name="Hirt R.P."/>
            <person name="Silva J.C."/>
            <person name="Delcher A.L."/>
            <person name="Schatz M."/>
            <person name="Zhao Q."/>
            <person name="Wortman J.R."/>
            <person name="Bidwell S.L."/>
            <person name="Alsmark U.C.M."/>
            <person name="Besteiro S."/>
            <person name="Sicheritz-Ponten T."/>
            <person name="Noel C.J."/>
            <person name="Dacks J.B."/>
            <person name="Foster P.G."/>
            <person name="Simillion C."/>
            <person name="Van de Peer Y."/>
            <person name="Miranda-Saavedra D."/>
            <person name="Barton G.J."/>
            <person name="Westrop G.D."/>
            <person name="Mueller S."/>
            <person name="Dessi D."/>
            <person name="Fiori P.L."/>
            <person name="Ren Q."/>
            <person name="Paulsen I."/>
            <person name="Zhang H."/>
            <person name="Bastida-Corcuera F.D."/>
            <person name="Simoes-Barbosa A."/>
            <person name="Brown M.T."/>
            <person name="Hayes R.D."/>
            <person name="Mukherjee M."/>
            <person name="Okumura C.Y."/>
            <person name="Schneider R."/>
            <person name="Smith A.J."/>
            <person name="Vanacova S."/>
            <person name="Villalvazo M."/>
            <person name="Haas B.J."/>
            <person name="Pertea M."/>
            <person name="Feldblyum T.V."/>
            <person name="Utterback T.R."/>
            <person name="Shu C.L."/>
            <person name="Osoegawa K."/>
            <person name="de Jong P.J."/>
            <person name="Hrdy I."/>
            <person name="Horvathova L."/>
            <person name="Zubacova Z."/>
            <person name="Dolezal P."/>
            <person name="Malik S.B."/>
            <person name="Logsdon J.M. Jr."/>
            <person name="Henze K."/>
            <person name="Gupta A."/>
            <person name="Wang C.C."/>
            <person name="Dunne R.L."/>
            <person name="Upcroft J.A."/>
            <person name="Upcroft P."/>
            <person name="White O."/>
            <person name="Salzberg S.L."/>
            <person name="Tang P."/>
            <person name="Chiu C.-H."/>
            <person name="Lee Y.-S."/>
            <person name="Embley T.M."/>
            <person name="Coombs G.H."/>
            <person name="Mottram J.C."/>
            <person name="Tachezy J."/>
            <person name="Fraser-Liggett C.M."/>
            <person name="Johnson P.J."/>
        </authorList>
    </citation>
    <scope>NUCLEOTIDE SEQUENCE [LARGE SCALE GENOMIC DNA]</scope>
    <source>
        <strain evidence="9">G3</strain>
    </source>
</reference>
<evidence type="ECO:0000256" key="6">
    <source>
        <dbReference type="ARBA" id="ARBA00022777"/>
    </source>
</evidence>
<dbReference type="GO" id="GO:0005634">
    <property type="term" value="C:nucleus"/>
    <property type="evidence" value="ECO:0000318"/>
    <property type="project" value="GO_Central"/>
</dbReference>
<dbReference type="EC" id="2.7.11.22" evidence="2"/>
<dbReference type="Proteomes" id="UP000001542">
    <property type="component" value="Unassembled WGS sequence"/>
</dbReference>
<dbReference type="GO" id="GO:0030332">
    <property type="term" value="F:cyclin binding"/>
    <property type="evidence" value="ECO:0000318"/>
    <property type="project" value="GO_Central"/>
</dbReference>
<dbReference type="GO" id="GO:0010468">
    <property type="term" value="P:regulation of gene expression"/>
    <property type="evidence" value="ECO:0000318"/>
    <property type="project" value="GO_Central"/>
</dbReference>
<keyword evidence="3" id="KW-0723">Serine/threonine-protein kinase</keyword>
<dbReference type="PANTHER" id="PTHR24056">
    <property type="entry name" value="CELL DIVISION PROTEIN KINASE"/>
    <property type="match status" value="1"/>
</dbReference>
<sequence>MDEAKRYTKLEKLGEGGFGSVYRAKDEVNNNIVSMKVIPLDMEIDGITSSCLREISAMKAFDHPNIVKCLNTIVTSEKAVIISEFMEMSLRKFLCMKSPMDPELVRSYSYQMLCGIAYMHSHHYLHRDIKPENLLINRTGMLKIADFSLARSFGIPLTQMTPNVTTLWYRPPEIVLGSTFYDIGIDSWSAGCVIAEMIKKSPLFVGDSDLDQAFGIFKILGTPEEYWPENAVISADVFPEMEKKDLGGVLNIQDPDLIDLITKLLSIDPNKRLTARDALDHPYFSKISPQLADFCRPSFD</sequence>
<reference evidence="9" key="1">
    <citation type="submission" date="2006-10" db="EMBL/GenBank/DDBJ databases">
        <authorList>
            <person name="Amadeo P."/>
            <person name="Zhao Q."/>
            <person name="Wortman J."/>
            <person name="Fraser-Liggett C."/>
            <person name="Carlton J."/>
        </authorList>
    </citation>
    <scope>NUCLEOTIDE SEQUENCE</scope>
    <source>
        <strain evidence="9">G3</strain>
    </source>
</reference>